<keyword evidence="5" id="KW-0479">Metal-binding</keyword>
<dbReference type="InterPro" id="IPR036396">
    <property type="entry name" value="Cyt_P450_sf"/>
</dbReference>
<dbReference type="GO" id="GO:0016705">
    <property type="term" value="F:oxidoreductase activity, acting on paired donors, with incorporation or reduction of molecular oxygen"/>
    <property type="evidence" value="ECO:0007669"/>
    <property type="project" value="InterPro"/>
</dbReference>
<comment type="caution">
    <text evidence="11">The sequence shown here is derived from an EMBL/GenBank/DDBJ whole genome shotgun (WGS) entry which is preliminary data.</text>
</comment>
<evidence type="ECO:0000256" key="3">
    <source>
        <dbReference type="ARBA" id="ARBA00010617"/>
    </source>
</evidence>
<evidence type="ECO:0000259" key="10">
    <source>
        <dbReference type="PROSITE" id="PS50011"/>
    </source>
</evidence>
<dbReference type="Pfam" id="PF00067">
    <property type="entry name" value="p450"/>
    <property type="match status" value="1"/>
</dbReference>
<comment type="cofactor">
    <cofactor evidence="1">
        <name>heme</name>
        <dbReference type="ChEBI" id="CHEBI:30413"/>
    </cofactor>
</comment>
<dbReference type="EMBL" id="SEOQ01000747">
    <property type="protein sequence ID" value="TFY57490.1"/>
    <property type="molecule type" value="Genomic_DNA"/>
</dbReference>
<feature type="transmembrane region" description="Helical" evidence="9">
    <location>
        <begin position="449"/>
        <end position="470"/>
    </location>
</feature>
<keyword evidence="9" id="KW-0812">Transmembrane</keyword>
<accession>A0A4Y9Y623</accession>
<dbReference type="InterPro" id="IPR011009">
    <property type="entry name" value="Kinase-like_dom_sf"/>
</dbReference>
<dbReference type="PRINTS" id="PR00463">
    <property type="entry name" value="EP450I"/>
</dbReference>
<keyword evidence="8" id="KW-0503">Monooxygenase</keyword>
<dbReference type="Proteomes" id="UP000298327">
    <property type="component" value="Unassembled WGS sequence"/>
</dbReference>
<dbReference type="InterPro" id="IPR001128">
    <property type="entry name" value="Cyt_P450"/>
</dbReference>
<keyword evidence="9" id="KW-0472">Membrane</keyword>
<reference evidence="11 12" key="1">
    <citation type="submission" date="2019-02" db="EMBL/GenBank/DDBJ databases">
        <title>Genome sequencing of the rare red list fungi Dentipellis fragilis.</title>
        <authorList>
            <person name="Buettner E."/>
            <person name="Kellner H."/>
        </authorList>
    </citation>
    <scope>NUCLEOTIDE SEQUENCE [LARGE SCALE GENOMIC DNA]</scope>
    <source>
        <strain evidence="11 12">DSM 105465</strain>
    </source>
</reference>
<dbReference type="GO" id="GO:0005506">
    <property type="term" value="F:iron ion binding"/>
    <property type="evidence" value="ECO:0007669"/>
    <property type="project" value="InterPro"/>
</dbReference>
<dbReference type="OrthoDB" id="2789670at2759"/>
<dbReference type="GO" id="GO:0020037">
    <property type="term" value="F:heme binding"/>
    <property type="evidence" value="ECO:0007669"/>
    <property type="project" value="InterPro"/>
</dbReference>
<evidence type="ECO:0000256" key="9">
    <source>
        <dbReference type="SAM" id="Phobius"/>
    </source>
</evidence>
<dbReference type="GO" id="GO:0004497">
    <property type="term" value="F:monooxygenase activity"/>
    <property type="evidence" value="ECO:0007669"/>
    <property type="project" value="UniProtKB-KW"/>
</dbReference>
<dbReference type="PANTHER" id="PTHR46300">
    <property type="entry name" value="P450, PUTATIVE (EUROFUNG)-RELATED-RELATED"/>
    <property type="match status" value="1"/>
</dbReference>
<dbReference type="Gene3D" id="1.10.630.10">
    <property type="entry name" value="Cytochrome P450"/>
    <property type="match status" value="1"/>
</dbReference>
<dbReference type="PANTHER" id="PTHR46300:SF7">
    <property type="entry name" value="P450, PUTATIVE (EUROFUNG)-RELATED"/>
    <property type="match status" value="1"/>
</dbReference>
<dbReference type="SUPFAM" id="SSF56112">
    <property type="entry name" value="Protein kinase-like (PK-like)"/>
    <property type="match status" value="1"/>
</dbReference>
<comment type="pathway">
    <text evidence="2">Secondary metabolite biosynthesis.</text>
</comment>
<evidence type="ECO:0000256" key="5">
    <source>
        <dbReference type="ARBA" id="ARBA00022723"/>
    </source>
</evidence>
<feature type="domain" description="Protein kinase" evidence="10">
    <location>
        <begin position="100"/>
        <end position="500"/>
    </location>
</feature>
<feature type="transmembrane region" description="Helical" evidence="9">
    <location>
        <begin position="395"/>
        <end position="413"/>
    </location>
</feature>
<evidence type="ECO:0000313" key="12">
    <source>
        <dbReference type="Proteomes" id="UP000298327"/>
    </source>
</evidence>
<keyword evidence="4" id="KW-0349">Heme</keyword>
<organism evidence="11 12">
    <name type="scientific">Dentipellis fragilis</name>
    <dbReference type="NCBI Taxonomy" id="205917"/>
    <lineage>
        <taxon>Eukaryota</taxon>
        <taxon>Fungi</taxon>
        <taxon>Dikarya</taxon>
        <taxon>Basidiomycota</taxon>
        <taxon>Agaricomycotina</taxon>
        <taxon>Agaricomycetes</taxon>
        <taxon>Russulales</taxon>
        <taxon>Hericiaceae</taxon>
        <taxon>Dentipellis</taxon>
    </lineage>
</organism>
<evidence type="ECO:0000256" key="4">
    <source>
        <dbReference type="ARBA" id="ARBA00022617"/>
    </source>
</evidence>
<comment type="similarity">
    <text evidence="3">Belongs to the cytochrome P450 family.</text>
</comment>
<dbReference type="InterPro" id="IPR000719">
    <property type="entry name" value="Prot_kinase_dom"/>
</dbReference>
<dbReference type="PROSITE" id="PS50011">
    <property type="entry name" value="PROTEIN_KINASE_DOM"/>
    <property type="match status" value="1"/>
</dbReference>
<name>A0A4Y9Y623_9AGAM</name>
<evidence type="ECO:0000256" key="7">
    <source>
        <dbReference type="ARBA" id="ARBA00023004"/>
    </source>
</evidence>
<evidence type="ECO:0000313" key="11">
    <source>
        <dbReference type="EMBL" id="TFY57490.1"/>
    </source>
</evidence>
<dbReference type="Gene3D" id="1.10.510.10">
    <property type="entry name" value="Transferase(Phosphotransferase) domain 1"/>
    <property type="match status" value="1"/>
</dbReference>
<evidence type="ECO:0000256" key="6">
    <source>
        <dbReference type="ARBA" id="ARBA00023002"/>
    </source>
</evidence>
<sequence>MACGRLSSSTVTVAWPHNCLVPTFTTLPHIIPLTLSDWRNGDDDRDVWGQFGDILQDAGITIWPDHPKYKEVMPLQAKVEKFPVPNGYSFVTPHRGLEGKEVSKSPGTARELTRFEYTNDLSRAACLQNGQDVVVRIVVLKGEGRKYLEILRKIATGPLGLLSSNHTLPMLKEIAGDSATFCVFPMVGGGNLRNAYDGWAKTSAGDILDMVMQALEGLAFIHNLNIAHRDAFCDNFIVQWQPESLYTMKVPTSRPRVYLIDFETALASEPDSSNRTCVGFPTDEPEEYTRPAIPEMRSGQPYDPFKVDVWQFAMASPFARHLHPWIASWKICEYRMPRIALMQMKRYLSLAVLFIICRPNRYLFPWRHFPAVLLELNVSCLPPANSVEALRQRTYARSTHLITAIMILLIYRVSMSPWDTATLVAWVQDLPREAEIQFRQLRAASKEDLLVLVPYILIGLLSTVFLRFVAVRLLRRPLPPGPKVRTIPPQEPWKLYHAWARNSGPLMTITSLSQQVILLTNLDTVFELFEKRSLIYCNRPRWPMADLLGRQDNVGFTQYGERLRKGRRFLHSALNERYLLDQDGWGDFLVAHSLALLRMMVEGDPREAVGKLVETMIVQFAYGRDFAAQYGELARQVQAQTNLALQPGRWAVNTMPICAFCPCALEHTSAAGRATRSSSSGRSRAPPFERVKADMAAGTAQPSFVKHNLEEFPNMSKADERILIGATGSVYDAGVSTTVATLTSFLLFLSRHPAVQDKAHAELLRVLGSTFSTGVARLPNFADRTDLPYVDAVIQEIVRYNPPVPLVSHAPRKEDTFAGYRVPKGTWVTANIWSMLHDEETYPDPDTFDPESACPGLHLASQLTFLVVARTLALYTIVPASPADAEAPIEFATGLVAAPKPFKVRLVPRSGATEEMLAQALAEVEATVPARPPA</sequence>
<dbReference type="STRING" id="205917.A0A4Y9Y623"/>
<keyword evidence="6" id="KW-0560">Oxidoreductase</keyword>
<dbReference type="AlphaFoldDB" id="A0A4Y9Y623"/>
<dbReference type="SUPFAM" id="SSF48264">
    <property type="entry name" value="Cytochrome P450"/>
    <property type="match status" value="1"/>
</dbReference>
<dbReference type="GO" id="GO:0016020">
    <property type="term" value="C:membrane"/>
    <property type="evidence" value="ECO:0007669"/>
    <property type="project" value="UniProtKB-SubCell"/>
</dbReference>
<proteinExistence type="inferred from homology"/>
<evidence type="ECO:0000256" key="2">
    <source>
        <dbReference type="ARBA" id="ARBA00005179"/>
    </source>
</evidence>
<keyword evidence="9" id="KW-1133">Transmembrane helix</keyword>
<evidence type="ECO:0000256" key="8">
    <source>
        <dbReference type="ARBA" id="ARBA00023033"/>
    </source>
</evidence>
<evidence type="ECO:0000256" key="1">
    <source>
        <dbReference type="ARBA" id="ARBA00001971"/>
    </source>
</evidence>
<dbReference type="InterPro" id="IPR050364">
    <property type="entry name" value="Cytochrome_P450_fung"/>
</dbReference>
<gene>
    <name evidence="11" type="ORF">EVG20_g8528</name>
</gene>
<dbReference type="GO" id="GO:0004672">
    <property type="term" value="F:protein kinase activity"/>
    <property type="evidence" value="ECO:0007669"/>
    <property type="project" value="InterPro"/>
</dbReference>
<keyword evidence="7" id="KW-0408">Iron</keyword>
<keyword evidence="12" id="KW-1185">Reference proteome</keyword>
<dbReference type="InterPro" id="IPR002401">
    <property type="entry name" value="Cyt_P450_E_grp-I"/>
</dbReference>
<dbReference type="GO" id="GO:0005524">
    <property type="term" value="F:ATP binding"/>
    <property type="evidence" value="ECO:0007669"/>
    <property type="project" value="InterPro"/>
</dbReference>
<protein>
    <recommendedName>
        <fullName evidence="10">Protein kinase domain-containing protein</fullName>
    </recommendedName>
</protein>